<feature type="transmembrane region" description="Helical" evidence="6">
    <location>
        <begin position="403"/>
        <end position="424"/>
    </location>
</feature>
<feature type="transmembrane region" description="Helical" evidence="6">
    <location>
        <begin position="237"/>
        <end position="261"/>
    </location>
</feature>
<sequence>MGNKLLRGTLLLSSASLISKILGFIYIIPFTLLVGSLGYNLYKYAYGPYTIMLSLSTMGIPLAISKLTAKYKQLEREDVIRKIVKSGMVFMLITGMTSFLLLYMLAPLLAGIVVDENSEGNSLESVTHVIRVVSFALIIIPPMSLLRGFFQGNDSMGPSAISTVAEQLSRVLFILVGVFVSIKLLNNPIDNAVGVATFGAFIGGITGLGVLLFYFWKRRNLLLKPRNQISIHHDISVMAIFKEMITYSIPFVIMGLSLPLYQNIDTYSINTVLKSLGYQEVAAENVNSVIGLAQILVLIPVSITTGLSISIIPNITKSYVLNNFGLLKEQVGQSLLILMFIIMPAATGIFVLAEPLYLLLFTERNFPILGGQLLVVYAPAAILIALYGVTSSILQAINQQKKLIIGLFIGIFIKVILNFALPGIFLEKGFILATYCGYFASLTINMIIIRNKIGIHLGKIKYRLVSIFISTLLMATLVNMLEKALTQTAGTFLTVIICSLSGILIYIISLYGLNFFRYKKFLKGK</sequence>
<evidence type="ECO:0000256" key="5">
    <source>
        <dbReference type="ARBA" id="ARBA00023136"/>
    </source>
</evidence>
<name>A0ABW6JVD1_9BACI</name>
<evidence type="ECO:0000313" key="8">
    <source>
        <dbReference type="Proteomes" id="UP001601058"/>
    </source>
</evidence>
<feature type="transmembrane region" description="Helical" evidence="6">
    <location>
        <begin position="129"/>
        <end position="150"/>
    </location>
</feature>
<dbReference type="InterPro" id="IPR002797">
    <property type="entry name" value="Polysacc_synth"/>
</dbReference>
<feature type="transmembrane region" description="Helical" evidence="6">
    <location>
        <begin position="195"/>
        <end position="216"/>
    </location>
</feature>
<dbReference type="RefSeq" id="WP_389213637.1">
    <property type="nucleotide sequence ID" value="NZ_JBIACJ010000001.1"/>
</dbReference>
<evidence type="ECO:0000256" key="3">
    <source>
        <dbReference type="ARBA" id="ARBA00022692"/>
    </source>
</evidence>
<feature type="transmembrane region" description="Helical" evidence="6">
    <location>
        <begin position="21"/>
        <end position="42"/>
    </location>
</feature>
<reference evidence="7 8" key="1">
    <citation type="submission" date="2024-08" db="EMBL/GenBank/DDBJ databases">
        <title>Two novel Cytobacillus novel species.</title>
        <authorList>
            <person name="Liu G."/>
        </authorList>
    </citation>
    <scope>NUCLEOTIDE SEQUENCE [LARGE SCALE GENOMIC DNA]</scope>
    <source>
        <strain evidence="7 8">FJAT-53684</strain>
    </source>
</reference>
<dbReference type="PANTHER" id="PTHR30250">
    <property type="entry name" value="PST FAMILY PREDICTED COLANIC ACID TRANSPORTER"/>
    <property type="match status" value="1"/>
</dbReference>
<accession>A0ABW6JVD1</accession>
<evidence type="ECO:0000256" key="2">
    <source>
        <dbReference type="ARBA" id="ARBA00022475"/>
    </source>
</evidence>
<feature type="transmembrane region" description="Helical" evidence="6">
    <location>
        <begin position="89"/>
        <end position="109"/>
    </location>
</feature>
<keyword evidence="4 6" id="KW-1133">Transmembrane helix</keyword>
<keyword evidence="5 6" id="KW-0472">Membrane</keyword>
<protein>
    <submittedName>
        <fullName evidence="7">Oligosaccharide flippase family protein</fullName>
    </submittedName>
</protein>
<feature type="transmembrane region" description="Helical" evidence="6">
    <location>
        <begin position="289"/>
        <end position="313"/>
    </location>
</feature>
<dbReference type="PIRSF" id="PIRSF038958">
    <property type="entry name" value="PG_synth_SpoVB"/>
    <property type="match status" value="1"/>
</dbReference>
<proteinExistence type="predicted"/>
<dbReference type="PANTHER" id="PTHR30250:SF21">
    <property type="entry name" value="LIPID II FLIPPASE MURJ"/>
    <property type="match status" value="1"/>
</dbReference>
<feature type="transmembrane region" description="Helical" evidence="6">
    <location>
        <begin position="460"/>
        <end position="480"/>
    </location>
</feature>
<feature type="transmembrane region" description="Helical" evidence="6">
    <location>
        <begin position="492"/>
        <end position="516"/>
    </location>
</feature>
<organism evidence="7 8">
    <name type="scientific">Cytobacillus mangrovibacter</name>
    <dbReference type="NCBI Taxonomy" id="3299024"/>
    <lineage>
        <taxon>Bacteria</taxon>
        <taxon>Bacillati</taxon>
        <taxon>Bacillota</taxon>
        <taxon>Bacilli</taxon>
        <taxon>Bacillales</taxon>
        <taxon>Bacillaceae</taxon>
        <taxon>Cytobacillus</taxon>
    </lineage>
</organism>
<evidence type="ECO:0000313" key="7">
    <source>
        <dbReference type="EMBL" id="MFE8694743.1"/>
    </source>
</evidence>
<keyword evidence="2" id="KW-1003">Cell membrane</keyword>
<feature type="transmembrane region" description="Helical" evidence="6">
    <location>
        <begin position="334"/>
        <end position="353"/>
    </location>
</feature>
<feature type="transmembrane region" description="Helical" evidence="6">
    <location>
        <begin position="48"/>
        <end position="69"/>
    </location>
</feature>
<dbReference type="EMBL" id="JBIACJ010000001">
    <property type="protein sequence ID" value="MFE8694743.1"/>
    <property type="molecule type" value="Genomic_DNA"/>
</dbReference>
<comment type="subcellular location">
    <subcellularLocation>
        <location evidence="1">Cell membrane</location>
        <topology evidence="1">Multi-pass membrane protein</topology>
    </subcellularLocation>
</comment>
<dbReference type="Proteomes" id="UP001601058">
    <property type="component" value="Unassembled WGS sequence"/>
</dbReference>
<dbReference type="Pfam" id="PF01943">
    <property type="entry name" value="Polysacc_synt"/>
    <property type="match status" value="1"/>
</dbReference>
<feature type="transmembrane region" description="Helical" evidence="6">
    <location>
        <begin position="171"/>
        <end position="189"/>
    </location>
</feature>
<feature type="transmembrane region" description="Helical" evidence="6">
    <location>
        <begin position="373"/>
        <end position="394"/>
    </location>
</feature>
<keyword evidence="3 6" id="KW-0812">Transmembrane</keyword>
<evidence type="ECO:0000256" key="6">
    <source>
        <dbReference type="SAM" id="Phobius"/>
    </source>
</evidence>
<keyword evidence="8" id="KW-1185">Reference proteome</keyword>
<feature type="transmembrane region" description="Helical" evidence="6">
    <location>
        <begin position="430"/>
        <end position="448"/>
    </location>
</feature>
<gene>
    <name evidence="7" type="ORF">ACFYKT_00060</name>
</gene>
<dbReference type="InterPro" id="IPR024923">
    <property type="entry name" value="PG_synth_SpoVB"/>
</dbReference>
<evidence type="ECO:0000256" key="4">
    <source>
        <dbReference type="ARBA" id="ARBA00022989"/>
    </source>
</evidence>
<evidence type="ECO:0000256" key="1">
    <source>
        <dbReference type="ARBA" id="ARBA00004651"/>
    </source>
</evidence>
<comment type="caution">
    <text evidence="7">The sequence shown here is derived from an EMBL/GenBank/DDBJ whole genome shotgun (WGS) entry which is preliminary data.</text>
</comment>
<dbReference type="CDD" id="cd13124">
    <property type="entry name" value="MATE_SpoVB_like"/>
    <property type="match status" value="1"/>
</dbReference>
<dbReference type="InterPro" id="IPR050833">
    <property type="entry name" value="Poly_Biosynth_Transport"/>
</dbReference>